<dbReference type="EMBL" id="BAAAZG010000026">
    <property type="protein sequence ID" value="GAA4079295.1"/>
    <property type="molecule type" value="Genomic_DNA"/>
</dbReference>
<keyword evidence="2 8" id="KW-0949">S-adenosyl-L-methionine</keyword>
<organism evidence="10 11">
    <name type="scientific">Actinomadura miaoliensis</name>
    <dbReference type="NCBI Taxonomy" id="430685"/>
    <lineage>
        <taxon>Bacteria</taxon>
        <taxon>Bacillati</taxon>
        <taxon>Actinomycetota</taxon>
        <taxon>Actinomycetes</taxon>
        <taxon>Streptosporangiales</taxon>
        <taxon>Thermomonosporaceae</taxon>
        <taxon>Actinomadura</taxon>
    </lineage>
</organism>
<dbReference type="PIRSF" id="PIRSF037420">
    <property type="entry name" value="PQQ_syn_pqqE"/>
    <property type="match status" value="1"/>
</dbReference>
<keyword evidence="1 8" id="KW-0004">4Fe-4S</keyword>
<evidence type="ECO:0000256" key="2">
    <source>
        <dbReference type="ARBA" id="ARBA00022691"/>
    </source>
</evidence>
<gene>
    <name evidence="8 10" type="primary">pqqE</name>
    <name evidence="10" type="ORF">GCM10022214_41970</name>
</gene>
<feature type="binding site" evidence="8">
    <location>
        <position position="24"/>
    </location>
    <ligand>
        <name>[4Fe-4S] cluster</name>
        <dbReference type="ChEBI" id="CHEBI:49883"/>
        <note>4Fe-4S-S-AdoMet</note>
    </ligand>
</feature>
<dbReference type="CDD" id="cd01335">
    <property type="entry name" value="Radical_SAM"/>
    <property type="match status" value="1"/>
</dbReference>
<dbReference type="EC" id="1.21.98.4" evidence="8"/>
<dbReference type="SFLD" id="SFLDG01067">
    <property type="entry name" value="SPASM/twitch_domain_containing"/>
    <property type="match status" value="1"/>
</dbReference>
<proteinExistence type="inferred from homology"/>
<dbReference type="PROSITE" id="PS01305">
    <property type="entry name" value="MOAA_NIFB_PQQE"/>
    <property type="match status" value="1"/>
</dbReference>
<dbReference type="Gene3D" id="3.20.20.70">
    <property type="entry name" value="Aldolase class I"/>
    <property type="match status" value="1"/>
</dbReference>
<keyword evidence="5 8" id="KW-0560">Oxidoreductase</keyword>
<comment type="subunit">
    <text evidence="8">Interacts with PqqD. The interaction is necessary for activity of PqqE.</text>
</comment>
<evidence type="ECO:0000313" key="10">
    <source>
        <dbReference type="EMBL" id="GAA4079295.1"/>
    </source>
</evidence>
<keyword evidence="11" id="KW-1185">Reference proteome</keyword>
<dbReference type="HAMAP" id="MF_00660">
    <property type="entry name" value="PqqE"/>
    <property type="match status" value="1"/>
</dbReference>
<evidence type="ECO:0000256" key="4">
    <source>
        <dbReference type="ARBA" id="ARBA00022905"/>
    </source>
</evidence>
<dbReference type="SMART" id="SM00729">
    <property type="entry name" value="Elp3"/>
    <property type="match status" value="1"/>
</dbReference>
<comment type="catalytic activity">
    <reaction evidence="8">
        <text>[PQQ precursor protein] + S-adenosyl-L-methionine = E-Y cross-linked-[PQQ precursor protein] + 5'-deoxyadenosine + L-methionine + H(+)</text>
        <dbReference type="Rhea" id="RHEA:56836"/>
        <dbReference type="Rhea" id="RHEA-COMP:14800"/>
        <dbReference type="Rhea" id="RHEA-COMP:14801"/>
        <dbReference type="ChEBI" id="CHEBI:15378"/>
        <dbReference type="ChEBI" id="CHEBI:17319"/>
        <dbReference type="ChEBI" id="CHEBI:57844"/>
        <dbReference type="ChEBI" id="CHEBI:59789"/>
        <dbReference type="ChEBI" id="CHEBI:141026"/>
        <dbReference type="ChEBI" id="CHEBI:141027"/>
        <dbReference type="EC" id="1.21.98.4"/>
    </reaction>
</comment>
<comment type="caution">
    <text evidence="10">The sequence shown here is derived from an EMBL/GenBank/DDBJ whole genome shotgun (WGS) entry which is preliminary data.</text>
</comment>
<dbReference type="InterPro" id="IPR000385">
    <property type="entry name" value="MoaA_NifB_PqqE_Fe-S-bd_CS"/>
</dbReference>
<dbReference type="PANTHER" id="PTHR11228:SF7">
    <property type="entry name" value="PQQA PEPTIDE CYCLASE"/>
    <property type="match status" value="1"/>
</dbReference>
<evidence type="ECO:0000256" key="8">
    <source>
        <dbReference type="HAMAP-Rule" id="MF_00660"/>
    </source>
</evidence>
<dbReference type="NCBIfam" id="TIGR02109">
    <property type="entry name" value="PQQ_syn_pqqE"/>
    <property type="match status" value="1"/>
</dbReference>
<keyword evidence="6 8" id="KW-0408">Iron</keyword>
<comment type="similarity">
    <text evidence="8">Belongs to the radical SAM superfamily. PqqE family.</text>
</comment>
<feature type="domain" description="Radical SAM core" evidence="9">
    <location>
        <begin position="3"/>
        <end position="218"/>
    </location>
</feature>
<dbReference type="SFLD" id="SFLDS00029">
    <property type="entry name" value="Radical_SAM"/>
    <property type="match status" value="1"/>
</dbReference>
<dbReference type="InterPro" id="IPR007197">
    <property type="entry name" value="rSAM"/>
</dbReference>
<sequence>MPTPRPLSLIAELTHRCPLRCPYCSNPVDLRRDELDTATWLRVIDQAAALGVVQLAFTGGEPLARHDLDDLVRAAAERELYTNLITSAFALDADRLARLRSAGLEHVQVSFQDADPARADLIAGRRAHERKLAAARAVKDAGLPLTVNVVLHRHNLDHIEEILGLVADLEPDRVEMANVQYEGWAVANHAALMPTAEQLKNAEAAVRRFRERIGPGMRVLWVASDLYEDVPQPCMGGWGRQTIVCAPDGAALPCLSASGLPGMEFPNVRDHSLEWIWERSEAFNRFRGTDWMREPCRSCPLGRQEEDYGGCRCQAARLTGDPYATDPVCGFSPHHQRAVDLRTVPPEEEQPAYVYRTLRSTTPS</sequence>
<evidence type="ECO:0000256" key="6">
    <source>
        <dbReference type="ARBA" id="ARBA00023004"/>
    </source>
</evidence>
<keyword evidence="7 8" id="KW-0411">Iron-sulfur</keyword>
<dbReference type="InterPro" id="IPR058240">
    <property type="entry name" value="rSAM_sf"/>
</dbReference>
<dbReference type="InterPro" id="IPR006638">
    <property type="entry name" value="Elp3/MiaA/NifB-like_rSAM"/>
</dbReference>
<dbReference type="InterPro" id="IPR050377">
    <property type="entry name" value="Radical_SAM_PqqE_MftC-like"/>
</dbReference>
<dbReference type="SUPFAM" id="SSF102114">
    <property type="entry name" value="Radical SAM enzymes"/>
    <property type="match status" value="1"/>
</dbReference>
<evidence type="ECO:0000256" key="7">
    <source>
        <dbReference type="ARBA" id="ARBA00023014"/>
    </source>
</evidence>
<dbReference type="InterPro" id="IPR017200">
    <property type="entry name" value="PqqE-like"/>
</dbReference>
<evidence type="ECO:0000256" key="1">
    <source>
        <dbReference type="ARBA" id="ARBA00022485"/>
    </source>
</evidence>
<reference evidence="11" key="1">
    <citation type="journal article" date="2019" name="Int. J. Syst. Evol. Microbiol.">
        <title>The Global Catalogue of Microorganisms (GCM) 10K type strain sequencing project: providing services to taxonomists for standard genome sequencing and annotation.</title>
        <authorList>
            <consortium name="The Broad Institute Genomics Platform"/>
            <consortium name="The Broad Institute Genome Sequencing Center for Infectious Disease"/>
            <person name="Wu L."/>
            <person name="Ma J."/>
        </authorList>
    </citation>
    <scope>NUCLEOTIDE SEQUENCE [LARGE SCALE GENOMIC DNA]</scope>
    <source>
        <strain evidence="11">JCM 16702</strain>
    </source>
</reference>
<feature type="binding site" evidence="8">
    <location>
        <position position="17"/>
    </location>
    <ligand>
        <name>[4Fe-4S] cluster</name>
        <dbReference type="ChEBI" id="CHEBI:49883"/>
        <note>4Fe-4S-S-AdoMet</note>
    </ligand>
</feature>
<dbReference type="InterPro" id="IPR023885">
    <property type="entry name" value="4Fe4S-binding_SPASM_dom"/>
</dbReference>
<comment type="pathway">
    <text evidence="8">Cofactor biosynthesis; pyrroloquinoline quinone biosynthesis.</text>
</comment>
<dbReference type="SFLD" id="SFLDF00280">
    <property type="entry name" value="coenzyme_PQQ_synthesis_protein"/>
    <property type="match status" value="1"/>
</dbReference>
<dbReference type="Proteomes" id="UP001500683">
    <property type="component" value="Unassembled WGS sequence"/>
</dbReference>
<keyword evidence="3 8" id="KW-0479">Metal-binding</keyword>
<evidence type="ECO:0000259" key="9">
    <source>
        <dbReference type="PROSITE" id="PS51918"/>
    </source>
</evidence>
<evidence type="ECO:0000256" key="5">
    <source>
        <dbReference type="ARBA" id="ARBA00023002"/>
    </source>
</evidence>
<dbReference type="InterPro" id="IPR013785">
    <property type="entry name" value="Aldolase_TIM"/>
</dbReference>
<evidence type="ECO:0000256" key="3">
    <source>
        <dbReference type="ARBA" id="ARBA00022723"/>
    </source>
</evidence>
<evidence type="ECO:0000313" key="11">
    <source>
        <dbReference type="Proteomes" id="UP001500683"/>
    </source>
</evidence>
<comment type="function">
    <text evidence="8">Catalyzes the cross-linking of a glutamate residue and a tyrosine residue in the PqqA protein as part of the biosynthesis of pyrroloquinoline quinone (PQQ).</text>
</comment>
<dbReference type="PROSITE" id="PS51918">
    <property type="entry name" value="RADICAL_SAM"/>
    <property type="match status" value="1"/>
</dbReference>
<dbReference type="InterPro" id="IPR011843">
    <property type="entry name" value="PQQ_synth_PqqE_bac"/>
</dbReference>
<name>A0ABP7W1W8_9ACTN</name>
<accession>A0ABP7W1W8</accession>
<dbReference type="RefSeq" id="WP_344949921.1">
    <property type="nucleotide sequence ID" value="NZ_BAAAZG010000026.1"/>
</dbReference>
<protein>
    <recommendedName>
        <fullName evidence="8">PqqA peptide cyclase</fullName>
        <ecNumber evidence="8">1.21.98.4</ecNumber>
    </recommendedName>
    <alternativeName>
        <fullName evidence="8">Coenzyme PQQ synthesis protein E</fullName>
    </alternativeName>
</protein>
<dbReference type="SFLD" id="SFLDG01386">
    <property type="entry name" value="main_SPASM_domain-containing"/>
    <property type="match status" value="1"/>
</dbReference>
<comment type="cofactor">
    <cofactor evidence="8">
        <name>[4Fe-4S] cluster</name>
        <dbReference type="ChEBI" id="CHEBI:49883"/>
    </cofactor>
    <text evidence="8">Binds 1 [4Fe-4S] cluster. The cluster is coordinated with 3 cysteines and an exchangeable S-adenosyl-L-methionine.</text>
</comment>
<dbReference type="Pfam" id="PF04055">
    <property type="entry name" value="Radical_SAM"/>
    <property type="match status" value="1"/>
</dbReference>
<dbReference type="PANTHER" id="PTHR11228">
    <property type="entry name" value="RADICAL SAM DOMAIN PROTEIN"/>
    <property type="match status" value="1"/>
</dbReference>
<dbReference type="Pfam" id="PF13186">
    <property type="entry name" value="SPASM"/>
    <property type="match status" value="1"/>
</dbReference>
<feature type="binding site" evidence="8">
    <location>
        <position position="21"/>
    </location>
    <ligand>
        <name>[4Fe-4S] cluster</name>
        <dbReference type="ChEBI" id="CHEBI:49883"/>
        <note>4Fe-4S-S-AdoMet</note>
    </ligand>
</feature>
<keyword evidence="4 8" id="KW-0884">PQQ biosynthesis</keyword>